<dbReference type="Pfam" id="PF24883">
    <property type="entry name" value="NPHP3_N"/>
    <property type="match status" value="1"/>
</dbReference>
<keyword evidence="2" id="KW-0175">Coiled coil</keyword>
<evidence type="ECO:0000259" key="3">
    <source>
        <dbReference type="Pfam" id="PF24883"/>
    </source>
</evidence>
<dbReference type="Pfam" id="PF23397">
    <property type="entry name" value="DUF7104"/>
    <property type="match status" value="6"/>
</dbReference>
<dbReference type="InterPro" id="IPR056884">
    <property type="entry name" value="NPHP3-like_N"/>
</dbReference>
<accession>A0A9W6AJD2</accession>
<dbReference type="PANTHER" id="PTHR10039">
    <property type="entry name" value="AMELOGENIN"/>
    <property type="match status" value="1"/>
</dbReference>
<evidence type="ECO:0000256" key="2">
    <source>
        <dbReference type="SAM" id="Coils"/>
    </source>
</evidence>
<dbReference type="EMBL" id="BRPE01000003">
    <property type="protein sequence ID" value="GLA82637.1"/>
    <property type="molecule type" value="Genomic_DNA"/>
</dbReference>
<dbReference type="Proteomes" id="UP001144157">
    <property type="component" value="Unassembled WGS sequence"/>
</dbReference>
<dbReference type="InterPro" id="IPR036770">
    <property type="entry name" value="Ankyrin_rpt-contain_sf"/>
</dbReference>
<organism evidence="4 5">
    <name type="scientific">Aspergillus tubingensis</name>
    <dbReference type="NCBI Taxonomy" id="5068"/>
    <lineage>
        <taxon>Eukaryota</taxon>
        <taxon>Fungi</taxon>
        <taxon>Dikarya</taxon>
        <taxon>Ascomycota</taxon>
        <taxon>Pezizomycotina</taxon>
        <taxon>Eurotiomycetes</taxon>
        <taxon>Eurotiomycetidae</taxon>
        <taxon>Eurotiales</taxon>
        <taxon>Aspergillaceae</taxon>
        <taxon>Aspergillus</taxon>
        <taxon>Aspergillus subgen. Circumdati</taxon>
    </lineage>
</organism>
<dbReference type="InterPro" id="IPR055530">
    <property type="entry name" value="DUF7104"/>
</dbReference>
<feature type="domain" description="Nephrocystin 3-like N-terminal" evidence="3">
    <location>
        <begin position="18"/>
        <end position="138"/>
    </location>
</feature>
<dbReference type="SUPFAM" id="SSF48403">
    <property type="entry name" value="Ankyrin repeat"/>
    <property type="match status" value="1"/>
</dbReference>
<dbReference type="PANTHER" id="PTHR10039:SF14">
    <property type="entry name" value="NACHT DOMAIN-CONTAINING PROTEIN"/>
    <property type="match status" value="1"/>
</dbReference>
<protein>
    <recommendedName>
        <fullName evidence="3">Nephrocystin 3-like N-terminal domain-containing protein</fullName>
    </recommendedName>
</protein>
<reference evidence="4" key="1">
    <citation type="submission" date="2022-07" db="EMBL/GenBank/DDBJ databases">
        <title>Taxonomy of Aspergillus series Nigri: significant species reduction supported by multi-species coalescent approaches.</title>
        <authorList>
            <person name="Bian C."/>
            <person name="Kusuya Y."/>
            <person name="Sklenar F."/>
            <person name="D'hooge E."/>
            <person name="Yaguchi T."/>
            <person name="Takahashi H."/>
            <person name="Hubka V."/>
        </authorList>
    </citation>
    <scope>NUCLEOTIDE SEQUENCE</scope>
    <source>
        <strain evidence="4">IFM 56815</strain>
    </source>
</reference>
<sequence length="2614" mass="292764">MAMCLTEGLEQQFNTDRKDGSFAFFFCEANHDTQNTATAILRGILWQLIRQNPILQDWLVGRFRERNDTLLQSFEGLWTILTEMATDPRCKISYCIIDALDECGSGSQTRILEQLKLSFFDRPSERFTSKVRILITSRPYYEIASCLGFFPSRDIATFIEERKTDIQLFIQQKVGDLSTRKGYHDKMKEQIQEILEAKADGTFLWIGLTCDELKNVDLQDTLVFLNNLAPGLDAIYTKLMEKAIENEQKRERVYAILAVVAVARQALTLSQLCTACSLYTGEDREAQIAFIRADIKDCRLMVVEIEGFVNLLHKSVQDFLFGADMRYFPSKEQSHALLAYACINHTARHFRNRAGRFEKLLDEYLHELKKKNDEYDVMKREAAHMRLREEISTWGDFIPYCSQFWMEHAHLSGMVFDPAKVTETHILTLDSPSRDLWLRYYGLDPCHAAYNMGILHIAAEWGIPSLVNFALGKNLATEGGFYIDTDSLTSRACTPLLWAALYGNIAVFTELVSRTDPTRPLTSSVLTALVEHNSNCENFITSLLQQMGSQIVVTEELEIAAVKNTQEGSEILKALLFHRDQMSRKRPHISTNVLVQAARNESQGIQIMKLIFTYLQNNVSITAEVLGAAAGNAECASALLDMLLEHWTEETIPEWVVAAAAAHPTDGPHIIRILQEKSQNAIPVTDDILASAFDNIDSGVACLEQLWKEWPYLTIVGGSAIQYNSGGAGHEGVLCWTLSQPRQRVVFFKDAFRSILARRSVTVLEQIMIEWPGLHLSHDLLQAAASNSKHGASIFTFLFMSCPEQIQVTEDLVTEAVGSDQETLEIILSHRPADHDVVNREALRKAAEMYNALEILTILLNAKTGPFSLVGTRDTPDVMKFCLDQPNVMVKIDEDMMYDLEYLDEKEDLLKRILSLPDNQVQVSGAAAETIIHEYGRSHTRLLLRHSNVQLTKEGVNYIVGHQDPDTVSLMLNHQAIEVDRHLQDASCRNDDAAQVLAIIIESTSGDMSVNERVLEIVLRECKPHIIEKYIRHLPPHAWRRELIRLLVSHQSNSQYTQSLVQLLLQCHQQAVIDHSLMEAIAEYCDETVMMTAIQRSSMFTQETVAAAMKNIMHGRKDLGLLIGDVLPNVPVDTEFIHNLARISDPETIHRVFQQASGAPLGLSRFLLCWAAAENRNFGCRAIESILNINDDDLLQDGRATQRSSLCSFNPHWRLIPLTGAIIDALGRDEQSGPSFVQTFLHTCATKVWITGTGLRTIIRSFDVRFIRELFSHKILPSEVDDCTIQAGAANRRDGPRVLDFLLSQGTRKLEITGHTVSAALANTEHRKAIMSRLIASERTIFGQSAVAEIMKTLDPTMMADVFLCTSKKIEIGEACILEAIRGMGGSIPRIFTLLQHLLSLNLPLIVTADMIQEIPDSAAVQLWPHDIMEKIQEMFNDPKNKVHITEKAIVEFIRRCFIGLDEWKPRASERLSQRYAILAMYCKQLPGQGIVDEEVVVELLHAEIHDFNAPIVLPDPFQLVIPVTEDWLCPIMMSGWRLSARKAYRMLGFLERVRSPLAITTGGALSILKTGDQEEARSIAQLLGDRLRMSQEVVVALVSVADETTIAYLFNHGDKDIKVTEDMLLAVVGNPQSTLNALNYVASFSPHIITAEIVMVLTETQNCDAEPLNSLLQRLPAMVLLSEDFLITISESKYHGEEVMECSKDCVDTSIFRTYLSEEVFIEAAKNEDCGGPLMDTLLKVPDSLPITEEVIVLAALSIPTEPPLFGHPVTEAHVKDLLCRVANPRSPSLDFLETAFSLFGSSLLTFMTDIYKQFGELNPGLINQCPVRREFREFQESLTKRGLLQVIDGRWHLGPVAHEAIHRGDESNIGKLTLETADPVLTDIFITAEMVDDELESHDGPKDIIKWLLEQKAGRVIVTAEGFLAIIKFYSLSTIELMATKSEAIVIPSTLFVSSPSPGVDIKHPFMGFKSRSDLMETLIMTVVTNNSGQNVAILRYMFVRFGCPAVISSNALRAAASSPYNPTGILELLLCCNRGMITETESIVLAAAANPIEGDRLIALVFDHLGDQILVSEPMLVAAAGNKGSKYAFSKFLSLWKGQVSVRVFVAASANPVFAVEIMELLLKKYETPITEDVLIEAARNQTQGDKLLDLICRERHSQFSLTVNIVQAALGRVSHKYRATGHCRVPELFLDPTLYVDPHSVQVTAILSRSLSYTQFKIYLSKVNLLNPQDLALELAQECNDVTLRMVLERYGSEIALSEELLTKAARNTHWRTNILKVFIYTGDDNGQAITVTPDMVVSAAANPRYGYESVQMLRTRHTGGPFVNFESLLATASNEGNFSLRLLRLLYRCSQGPLPITTKLLSAAAKNPAHGMEMLRLLLNRLEKQDDNDIAYEEVAEAAASNTATIAGKWGEASNKWADTDYIWCSPLGLLIRRRRHRIKFTESLLAAAASNPKMGRRFVLLLIKCAGSELTITENVLCKAAKNPQQGYDVLMLLLHHPRLKHGISENVIAAVAANDHHKNWERVLGLLLAHHGAPFQVSEGLVLAMVQSEEYRDEKLKVLLEQHQGPICISDEVMQNVSARVGDSVRRKLEIYRTYPVTRKRASLKMY</sequence>
<gene>
    <name evidence="4" type="ORF">AtubIFM56815_006824</name>
</gene>
<proteinExistence type="predicted"/>
<comment type="caution">
    <text evidence="4">The sequence shown here is derived from an EMBL/GenBank/DDBJ whole genome shotgun (WGS) entry which is preliminary data.</text>
</comment>
<dbReference type="Gene3D" id="1.25.40.20">
    <property type="entry name" value="Ankyrin repeat-containing domain"/>
    <property type="match status" value="1"/>
</dbReference>
<evidence type="ECO:0000313" key="5">
    <source>
        <dbReference type="Proteomes" id="UP001144157"/>
    </source>
</evidence>
<evidence type="ECO:0000313" key="4">
    <source>
        <dbReference type="EMBL" id="GLA82637.1"/>
    </source>
</evidence>
<keyword evidence="1" id="KW-0677">Repeat</keyword>
<name>A0A9W6AJD2_ASPTU</name>
<evidence type="ECO:0000256" key="1">
    <source>
        <dbReference type="ARBA" id="ARBA00022737"/>
    </source>
</evidence>
<feature type="coiled-coil region" evidence="2">
    <location>
        <begin position="354"/>
        <end position="388"/>
    </location>
</feature>